<dbReference type="RefSeq" id="WP_261954300.1">
    <property type="nucleotide sequence ID" value="NZ_AP026073.1"/>
</dbReference>
<dbReference type="Proteomes" id="UP001059597">
    <property type="component" value="Chromosome"/>
</dbReference>
<evidence type="ECO:0000313" key="2">
    <source>
        <dbReference type="Proteomes" id="UP001059597"/>
    </source>
</evidence>
<keyword evidence="2" id="KW-1185">Reference proteome</keyword>
<name>A0ABM7ZW28_STRNI</name>
<dbReference type="InterPro" id="IPR043991">
    <property type="entry name" value="Gp3-like"/>
</dbReference>
<sequence>MANNLRRIWETDPDAAPKARQFSDDFVGRFRSGRLVGKQPESLNEWRVTTGDPTTAARVAELLGGVAEEWDTDKEDNIEILTDSASVEIIIENSSKIDASMKLFGMSGLVHHCDGVEFLSPDEDKGQKCGCPPAFQDRKDRAKSGRGPKPSVDIQFKLADAPELGIFRFNSGSWELVKILHTIIADVDEVGGADEDGKGGKAVRATLSIENVSYTTKAGRDVSYNKPVVKVTGLAAEAAADLSKAA</sequence>
<evidence type="ECO:0000313" key="1">
    <source>
        <dbReference type="EMBL" id="BDM70578.1"/>
    </source>
</evidence>
<organism evidence="1 2">
    <name type="scientific">Streptomyces nigrescens</name>
    <dbReference type="NCBI Taxonomy" id="1920"/>
    <lineage>
        <taxon>Bacteria</taxon>
        <taxon>Bacillati</taxon>
        <taxon>Actinomycetota</taxon>
        <taxon>Actinomycetes</taxon>
        <taxon>Kitasatosporales</taxon>
        <taxon>Streptomycetaceae</taxon>
        <taxon>Streptomyces</taxon>
    </lineage>
</organism>
<gene>
    <name evidence="1" type="ORF">HEK616_40650</name>
</gene>
<proteinExistence type="predicted"/>
<dbReference type="EMBL" id="AP026073">
    <property type="protein sequence ID" value="BDM70578.1"/>
    <property type="molecule type" value="Genomic_DNA"/>
</dbReference>
<reference evidence="1" key="1">
    <citation type="submission" date="2022-06" db="EMBL/GenBank/DDBJ databases">
        <title>Complete genome sequence of Streptomyces nigrescens HEK616.</title>
        <authorList>
            <person name="Asamizu S."/>
            <person name="Onaka H."/>
        </authorList>
    </citation>
    <scope>NUCLEOTIDE SEQUENCE</scope>
    <source>
        <strain evidence="1">HEK616</strain>
    </source>
</reference>
<accession>A0ABM7ZW28</accession>
<dbReference type="Pfam" id="PF18897">
    <property type="entry name" value="Gp3-like"/>
    <property type="match status" value="1"/>
</dbReference>
<protein>
    <submittedName>
        <fullName evidence="1">Uncharacterized protein</fullName>
    </submittedName>
</protein>